<comment type="caution">
    <text evidence="3">The sequence shown here is derived from an EMBL/GenBank/DDBJ whole genome shotgun (WGS) entry which is preliminary data.</text>
</comment>
<accession>A0A1Y3PBE5</accession>
<feature type="binding site" evidence="2">
    <location>
        <position position="7"/>
    </location>
    <ligand>
        <name>a divalent metal cation</name>
        <dbReference type="ChEBI" id="CHEBI:60240"/>
        <label>1</label>
    </ligand>
</feature>
<dbReference type="Pfam" id="PF01026">
    <property type="entry name" value="TatD_DNase"/>
    <property type="match status" value="1"/>
</dbReference>
<dbReference type="PANTHER" id="PTHR46124">
    <property type="entry name" value="D-AMINOACYL-TRNA DEACYLASE"/>
    <property type="match status" value="1"/>
</dbReference>
<dbReference type="CDD" id="cd01310">
    <property type="entry name" value="TatD_DNAse"/>
    <property type="match status" value="1"/>
</dbReference>
<evidence type="ECO:0000256" key="1">
    <source>
        <dbReference type="ARBA" id="ARBA00022801"/>
    </source>
</evidence>
<proteinExistence type="predicted"/>
<protein>
    <submittedName>
        <fullName evidence="3">Uncharacterized protein</fullName>
    </submittedName>
</protein>
<reference evidence="4" key="1">
    <citation type="submission" date="2016-06" db="EMBL/GenBank/DDBJ databases">
        <authorList>
            <person name="Nascimento L."/>
            <person name="Pereira R.V."/>
            <person name="Martins L.F."/>
            <person name="Quaggio R.B."/>
            <person name="Silva A.M."/>
            <person name="Setubal J.C."/>
        </authorList>
    </citation>
    <scope>NUCLEOTIDE SEQUENCE [LARGE SCALE GENOMIC DNA]</scope>
</reference>
<dbReference type="AlphaFoldDB" id="A0A1Y3PBE5"/>
<dbReference type="InterPro" id="IPR032466">
    <property type="entry name" value="Metal_Hydrolase"/>
</dbReference>
<gene>
    <name evidence="3" type="ORF">BAA01_05790</name>
</gene>
<organism evidence="3 4">
    <name type="scientific">Bacillus thermozeamaize</name>
    <dbReference type="NCBI Taxonomy" id="230954"/>
    <lineage>
        <taxon>Bacteria</taxon>
        <taxon>Bacillati</taxon>
        <taxon>Bacillota</taxon>
        <taxon>Bacilli</taxon>
        <taxon>Bacillales</taxon>
        <taxon>Bacillaceae</taxon>
        <taxon>Bacillus</taxon>
    </lineage>
</organism>
<evidence type="ECO:0000256" key="2">
    <source>
        <dbReference type="PIRSR" id="PIRSR005902-1"/>
    </source>
</evidence>
<keyword evidence="2" id="KW-0479">Metal-binding</keyword>
<feature type="binding site" evidence="2">
    <location>
        <position position="204"/>
    </location>
    <ligand>
        <name>a divalent metal cation</name>
        <dbReference type="ChEBI" id="CHEBI:60240"/>
        <label>1</label>
    </ligand>
</feature>
<dbReference type="InterPro" id="IPR018228">
    <property type="entry name" value="DNase_TatD-rel_CS"/>
</dbReference>
<feature type="binding site" evidence="2">
    <location>
        <position position="132"/>
    </location>
    <ligand>
        <name>a divalent metal cation</name>
        <dbReference type="ChEBI" id="CHEBI:60240"/>
        <label>2</label>
    </ligand>
</feature>
<feature type="binding site" evidence="2">
    <location>
        <position position="5"/>
    </location>
    <ligand>
        <name>a divalent metal cation</name>
        <dbReference type="ChEBI" id="CHEBI:60240"/>
        <label>1</label>
    </ligand>
</feature>
<dbReference type="EMBL" id="LZRT01000121">
    <property type="protein sequence ID" value="OUM84650.1"/>
    <property type="molecule type" value="Genomic_DNA"/>
</dbReference>
<keyword evidence="1" id="KW-0378">Hydrolase</keyword>
<dbReference type="Gene3D" id="3.20.20.140">
    <property type="entry name" value="Metal-dependent hydrolases"/>
    <property type="match status" value="1"/>
</dbReference>
<evidence type="ECO:0000313" key="4">
    <source>
        <dbReference type="Proteomes" id="UP000196475"/>
    </source>
</evidence>
<feature type="binding site" evidence="2">
    <location>
        <position position="156"/>
    </location>
    <ligand>
        <name>a divalent metal cation</name>
        <dbReference type="ChEBI" id="CHEBI:60240"/>
        <label>2</label>
    </ligand>
</feature>
<dbReference type="GO" id="GO:0046872">
    <property type="term" value="F:metal ion binding"/>
    <property type="evidence" value="ECO:0007669"/>
    <property type="project" value="UniProtKB-KW"/>
</dbReference>
<dbReference type="PIRSF" id="PIRSF005902">
    <property type="entry name" value="DNase_TatD"/>
    <property type="match status" value="1"/>
</dbReference>
<name>A0A1Y3PBE5_9BACI</name>
<dbReference type="InterPro" id="IPR001130">
    <property type="entry name" value="TatD-like"/>
</dbReference>
<feature type="binding site" evidence="2">
    <location>
        <position position="91"/>
    </location>
    <ligand>
        <name>a divalent metal cation</name>
        <dbReference type="ChEBI" id="CHEBI:60240"/>
        <label>1</label>
    </ligand>
</feature>
<dbReference type="Proteomes" id="UP000196475">
    <property type="component" value="Unassembled WGS sequence"/>
</dbReference>
<dbReference type="PROSITE" id="PS01091">
    <property type="entry name" value="TATD_3"/>
    <property type="match status" value="1"/>
</dbReference>
<dbReference type="GO" id="GO:0016788">
    <property type="term" value="F:hydrolase activity, acting on ester bonds"/>
    <property type="evidence" value="ECO:0007669"/>
    <property type="project" value="InterPro"/>
</dbReference>
<evidence type="ECO:0000313" key="3">
    <source>
        <dbReference type="EMBL" id="OUM84650.1"/>
    </source>
</evidence>
<dbReference type="SUPFAM" id="SSF51556">
    <property type="entry name" value="Metallo-dependent hydrolases"/>
    <property type="match status" value="1"/>
</dbReference>
<dbReference type="PANTHER" id="PTHR46124:SF2">
    <property type="entry name" value="D-AMINOACYL-TRNA DEACYLASE"/>
    <property type="match status" value="1"/>
</dbReference>
<sequence length="256" mass="29347">MYDAHIHWDQYTRREQREMIRRARDAGLKGVIAAAVDLSSCRRLLEIRQEQGDFVHVALGLHPEKEHGIAAEEAVIRMIREHRGQIVAIGEVGLPWYSVPETERDCVSPAALERLGRFCRLARELDLPLVLHAVHDRAADALALLQQWKVEKAVFHWLKAPRPVAEAIVQAGYYVSVTPEVCFRQRDQELLEWVPLQQLLLETDGPWPHEGRFAGRRTEPAMIRQVAECVAALKQVSWETAWLQVADNVKRVFLHV</sequence>